<feature type="compositionally biased region" description="Pro residues" evidence="1">
    <location>
        <begin position="57"/>
        <end position="76"/>
    </location>
</feature>
<dbReference type="RefSeq" id="WP_043397822.1">
    <property type="nucleotide sequence ID" value="NZ_JPMI01000134.1"/>
</dbReference>
<organism evidence="2 3">
    <name type="scientific">Archangium violaceum Cb vi76</name>
    <dbReference type="NCBI Taxonomy" id="1406225"/>
    <lineage>
        <taxon>Bacteria</taxon>
        <taxon>Pseudomonadati</taxon>
        <taxon>Myxococcota</taxon>
        <taxon>Myxococcia</taxon>
        <taxon>Myxococcales</taxon>
        <taxon>Cystobacterineae</taxon>
        <taxon>Archangiaceae</taxon>
        <taxon>Archangium</taxon>
    </lineage>
</organism>
<accession>A0A084ST87</accession>
<dbReference type="EMBL" id="JPMI01000134">
    <property type="protein sequence ID" value="KFA91672.1"/>
    <property type="molecule type" value="Genomic_DNA"/>
</dbReference>
<dbReference type="AlphaFoldDB" id="A0A084ST87"/>
<feature type="compositionally biased region" description="Low complexity" evidence="1">
    <location>
        <begin position="126"/>
        <end position="140"/>
    </location>
</feature>
<dbReference type="Proteomes" id="UP000028547">
    <property type="component" value="Unassembled WGS sequence"/>
</dbReference>
<evidence type="ECO:0000313" key="2">
    <source>
        <dbReference type="EMBL" id="KFA91672.1"/>
    </source>
</evidence>
<protein>
    <submittedName>
        <fullName evidence="2">Uncharacterized protein</fullName>
    </submittedName>
</protein>
<feature type="compositionally biased region" description="Pro residues" evidence="1">
    <location>
        <begin position="27"/>
        <end position="36"/>
    </location>
</feature>
<evidence type="ECO:0000256" key="1">
    <source>
        <dbReference type="SAM" id="MobiDB-lite"/>
    </source>
</evidence>
<feature type="region of interest" description="Disordered" evidence="1">
    <location>
        <begin position="21"/>
        <end position="140"/>
    </location>
</feature>
<name>A0A084ST87_9BACT</name>
<evidence type="ECO:0000313" key="3">
    <source>
        <dbReference type="Proteomes" id="UP000028547"/>
    </source>
</evidence>
<reference evidence="2 3" key="1">
    <citation type="submission" date="2014-07" db="EMBL/GenBank/DDBJ databases">
        <title>Draft Genome Sequence of Gephyronic Acid Producer, Cystobacter violaceus Strain Cb vi76.</title>
        <authorList>
            <person name="Stevens D.C."/>
            <person name="Young J."/>
            <person name="Carmichael R."/>
            <person name="Tan J."/>
            <person name="Taylor R.E."/>
        </authorList>
    </citation>
    <scope>NUCLEOTIDE SEQUENCE [LARGE SCALE GENOMIC DNA]</scope>
    <source>
        <strain evidence="2 3">Cb vi76</strain>
    </source>
</reference>
<sequence>MESLLERVGLGGVVEEVYGSLRSRVLGPPPPPPAPPARRLTEAVGSCPFHEAEPVRPEPPAPAASLSPEPPPPVPAQAPRVEESLHEAAPARPPKASRVRNASPPKKKKAAAVHKAAAPRGKKVLAPPAAETAPAPASESSDAVSALVDALRAHPRHQELLVAGRLKDQLLRSLIPFYLARSLSVEVTSGTTSRFWGELGVTYAAPNAAKALRLNTGFTRDTKKGKALTSKGVKYVEAALTQLRSATDDSL</sequence>
<proteinExistence type="predicted"/>
<gene>
    <name evidence="2" type="ORF">Q664_20465</name>
</gene>
<comment type="caution">
    <text evidence="2">The sequence shown here is derived from an EMBL/GenBank/DDBJ whole genome shotgun (WGS) entry which is preliminary data.</text>
</comment>